<dbReference type="InterPro" id="IPR007208">
    <property type="entry name" value="MrpF/PhaF-like"/>
</dbReference>
<evidence type="ECO:0000256" key="4">
    <source>
        <dbReference type="ARBA" id="ARBA00022475"/>
    </source>
</evidence>
<keyword evidence="7 8" id="KW-0472">Membrane</keyword>
<comment type="similarity">
    <text evidence="2">Belongs to the CPA3 antiporters (TC 2.A.63) subunit F family.</text>
</comment>
<sequence length="87" mass="9694">MDNLFIGTAIALMILVFLCLYRAIIGPRTIDRVVSINIIGTKALIVLSLISFVFNETFYLDVAVVYALISFIMTIGVSKYIDTENID</sequence>
<keyword evidence="10" id="KW-1185">Reference proteome</keyword>
<dbReference type="EMBL" id="FOIF01000002">
    <property type="protein sequence ID" value="SES65708.1"/>
    <property type="molecule type" value="Genomic_DNA"/>
</dbReference>
<keyword evidence="6 8" id="KW-1133">Transmembrane helix</keyword>
<evidence type="ECO:0000313" key="9">
    <source>
        <dbReference type="EMBL" id="SES65708.1"/>
    </source>
</evidence>
<keyword evidence="5 8" id="KW-0812">Transmembrane</keyword>
<evidence type="ECO:0000256" key="3">
    <source>
        <dbReference type="ARBA" id="ARBA00022448"/>
    </source>
</evidence>
<name>A0A1H9Y9T2_9FIRM</name>
<dbReference type="Proteomes" id="UP000243819">
    <property type="component" value="Unassembled WGS sequence"/>
</dbReference>
<accession>A0A1H9Y9T2</accession>
<dbReference type="AlphaFoldDB" id="A0A1H9Y9T2"/>
<dbReference type="PANTHER" id="PTHR34702">
    <property type="entry name" value="NA(+)/H(+) ANTIPORTER SUBUNIT F1"/>
    <property type="match status" value="1"/>
</dbReference>
<feature type="transmembrane region" description="Helical" evidence="8">
    <location>
        <begin position="6"/>
        <end position="24"/>
    </location>
</feature>
<dbReference type="Pfam" id="PF04066">
    <property type="entry name" value="MrpF_PhaF"/>
    <property type="match status" value="1"/>
</dbReference>
<organism evidence="9 10">
    <name type="scientific">Anaerobranca gottschalkii DSM 13577</name>
    <dbReference type="NCBI Taxonomy" id="1120990"/>
    <lineage>
        <taxon>Bacteria</taxon>
        <taxon>Bacillati</taxon>
        <taxon>Bacillota</taxon>
        <taxon>Clostridia</taxon>
        <taxon>Eubacteriales</taxon>
        <taxon>Proteinivoracaceae</taxon>
        <taxon>Anaerobranca</taxon>
    </lineage>
</organism>
<evidence type="ECO:0000256" key="5">
    <source>
        <dbReference type="ARBA" id="ARBA00022692"/>
    </source>
</evidence>
<gene>
    <name evidence="9" type="ORF">SAMN03080614_100248</name>
</gene>
<keyword evidence="4" id="KW-1003">Cell membrane</keyword>
<evidence type="ECO:0000256" key="7">
    <source>
        <dbReference type="ARBA" id="ARBA00023136"/>
    </source>
</evidence>
<evidence type="ECO:0000256" key="2">
    <source>
        <dbReference type="ARBA" id="ARBA00009212"/>
    </source>
</evidence>
<reference evidence="10" key="1">
    <citation type="submission" date="2016-10" db="EMBL/GenBank/DDBJ databases">
        <authorList>
            <person name="Varghese N."/>
            <person name="Submissions S."/>
        </authorList>
    </citation>
    <scope>NUCLEOTIDE SEQUENCE [LARGE SCALE GENOMIC DNA]</scope>
    <source>
        <strain evidence="10">DSM 13577</strain>
    </source>
</reference>
<evidence type="ECO:0000256" key="1">
    <source>
        <dbReference type="ARBA" id="ARBA00004651"/>
    </source>
</evidence>
<dbReference type="GO" id="GO:0015385">
    <property type="term" value="F:sodium:proton antiporter activity"/>
    <property type="evidence" value="ECO:0007669"/>
    <property type="project" value="TreeGrafter"/>
</dbReference>
<proteinExistence type="inferred from homology"/>
<dbReference type="PANTHER" id="PTHR34702:SF1">
    <property type="entry name" value="NA(+)_H(+) ANTIPORTER SUBUNIT F"/>
    <property type="match status" value="1"/>
</dbReference>
<dbReference type="STRING" id="1120990.SAMN03080614_100248"/>
<feature type="transmembrane region" description="Helical" evidence="8">
    <location>
        <begin position="60"/>
        <end position="81"/>
    </location>
</feature>
<evidence type="ECO:0000313" key="10">
    <source>
        <dbReference type="Proteomes" id="UP000243819"/>
    </source>
</evidence>
<evidence type="ECO:0000256" key="6">
    <source>
        <dbReference type="ARBA" id="ARBA00022989"/>
    </source>
</evidence>
<evidence type="ECO:0000256" key="8">
    <source>
        <dbReference type="SAM" id="Phobius"/>
    </source>
</evidence>
<keyword evidence="3" id="KW-0813">Transport</keyword>
<dbReference type="GO" id="GO:0005886">
    <property type="term" value="C:plasma membrane"/>
    <property type="evidence" value="ECO:0007669"/>
    <property type="project" value="UniProtKB-SubCell"/>
</dbReference>
<protein>
    <submittedName>
        <fullName evidence="9">Multisubunit sodium/proton antiporter, MrpF subunit</fullName>
    </submittedName>
</protein>
<dbReference type="OrthoDB" id="9799958at2"/>
<comment type="subcellular location">
    <subcellularLocation>
        <location evidence="1">Cell membrane</location>
        <topology evidence="1">Multi-pass membrane protein</topology>
    </subcellularLocation>
</comment>
<dbReference type="RefSeq" id="WP_091348096.1">
    <property type="nucleotide sequence ID" value="NZ_FOIF01000002.1"/>
</dbReference>
<feature type="transmembrane region" description="Helical" evidence="8">
    <location>
        <begin position="36"/>
        <end position="54"/>
    </location>
</feature>